<dbReference type="OrthoDB" id="3266461at2759"/>
<protein>
    <submittedName>
        <fullName evidence="2">Uncharacterized protein</fullName>
    </submittedName>
</protein>
<reference evidence="2 3" key="1">
    <citation type="submission" date="2019-02" db="EMBL/GenBank/DDBJ databases">
        <title>Genome sequencing of the rare red list fungi Hericium alpestre (H. flagellum).</title>
        <authorList>
            <person name="Buettner E."/>
            <person name="Kellner H."/>
        </authorList>
    </citation>
    <scope>NUCLEOTIDE SEQUENCE [LARGE SCALE GENOMIC DNA]</scope>
    <source>
        <strain evidence="2 3">DSM 108284</strain>
    </source>
</reference>
<keyword evidence="3" id="KW-1185">Reference proteome</keyword>
<dbReference type="STRING" id="135208.A0A4Z0A6E6"/>
<accession>A0A4Z0A6E6</accession>
<dbReference type="Proteomes" id="UP000298061">
    <property type="component" value="Unassembled WGS sequence"/>
</dbReference>
<feature type="region of interest" description="Disordered" evidence="1">
    <location>
        <begin position="24"/>
        <end position="75"/>
    </location>
</feature>
<sequence>MELTTYVLDRDAVAADMFAFGVTSEPDSDAEEEVAAVAETGSTDGEAIQEQDKSSREGAELEEGELEEGELEEGEVVDDQLPFLLGYDTDVSSEVATLPPLSEAGDDLSEHEDLLAELEEDEDKQSGPVKKVSSNPYGDKKTGLLIPEPKINISYDPGRYWLIDVPQASVDLDLSYEDPIPGQKKPKRQDVEADRQKRLQMRSLKTGQMMMLTSYDLAEEARTTSTGWQGSPPPKWAREDIVKMYSAASEDRGHSELLEVMKKFMFIPYQRPSDEKIALWIVDKQERPFVYRGFPALWLEEEKDKIWKLVHDLLNPSLRKSKVKSYYAKQARGPHFPCIIGYYRQSAKKPDLTSWHKQNLQRVKTFLQNPLIIRLNKWVSQIVGMAFPKIKERFEKCAQWHKNQYGIEPQFGLFYNLCINGIFPGQHRIHTLPHADSKNPISVCALMAYVSPTSNFNHTKKSWLVLWEAGIIIELPPWVLLVYPSSLFFHFNIDLNEFKFVVTDINVKTPTPENSTPLVQGEEEGRGSMVWFNMATMFQSAETGFDTIKKAKAAGHSGKAGPNVIPKNFASMGTYISVPSAMRF</sequence>
<name>A0A4Z0A6E6_9AGAM</name>
<feature type="compositionally biased region" description="Basic and acidic residues" evidence="1">
    <location>
        <begin position="50"/>
        <end position="59"/>
    </location>
</feature>
<evidence type="ECO:0000313" key="2">
    <source>
        <dbReference type="EMBL" id="TFY82050.1"/>
    </source>
</evidence>
<dbReference type="AlphaFoldDB" id="A0A4Z0A6E6"/>
<feature type="region of interest" description="Disordered" evidence="1">
    <location>
        <begin position="175"/>
        <end position="196"/>
    </location>
</feature>
<comment type="caution">
    <text evidence="2">The sequence shown here is derived from an EMBL/GenBank/DDBJ whole genome shotgun (WGS) entry which is preliminary data.</text>
</comment>
<gene>
    <name evidence="2" type="ORF">EWM64_g1963</name>
</gene>
<feature type="compositionally biased region" description="Acidic residues" evidence="1">
    <location>
        <begin position="60"/>
        <end position="75"/>
    </location>
</feature>
<feature type="region of interest" description="Disordered" evidence="1">
    <location>
        <begin position="119"/>
        <end position="143"/>
    </location>
</feature>
<dbReference type="EMBL" id="SFCI01000147">
    <property type="protein sequence ID" value="TFY82050.1"/>
    <property type="molecule type" value="Genomic_DNA"/>
</dbReference>
<evidence type="ECO:0000256" key="1">
    <source>
        <dbReference type="SAM" id="MobiDB-lite"/>
    </source>
</evidence>
<evidence type="ECO:0000313" key="3">
    <source>
        <dbReference type="Proteomes" id="UP000298061"/>
    </source>
</evidence>
<organism evidence="2 3">
    <name type="scientific">Hericium alpestre</name>
    <dbReference type="NCBI Taxonomy" id="135208"/>
    <lineage>
        <taxon>Eukaryota</taxon>
        <taxon>Fungi</taxon>
        <taxon>Dikarya</taxon>
        <taxon>Basidiomycota</taxon>
        <taxon>Agaricomycotina</taxon>
        <taxon>Agaricomycetes</taxon>
        <taxon>Russulales</taxon>
        <taxon>Hericiaceae</taxon>
        <taxon>Hericium</taxon>
    </lineage>
</organism>
<proteinExistence type="predicted"/>